<dbReference type="RefSeq" id="WP_091368061.1">
    <property type="nucleotide sequence ID" value="NZ_LT629740.1"/>
</dbReference>
<dbReference type="SUPFAM" id="SSF48452">
    <property type="entry name" value="TPR-like"/>
    <property type="match status" value="1"/>
</dbReference>
<name>A0A1H1NCJ7_MUCMA</name>
<evidence type="ECO:0008006" key="5">
    <source>
        <dbReference type="Google" id="ProtNLM"/>
    </source>
</evidence>
<accession>A0A1H1NCJ7</accession>
<evidence type="ECO:0000313" key="4">
    <source>
        <dbReference type="Proteomes" id="UP000199679"/>
    </source>
</evidence>
<dbReference type="Proteomes" id="UP000199679">
    <property type="component" value="Chromosome I"/>
</dbReference>
<dbReference type="AlphaFoldDB" id="A0A1H1NCJ7"/>
<keyword evidence="2" id="KW-0732">Signal</keyword>
<protein>
    <recommendedName>
        <fullName evidence="5">Tetratricopeptide repeat-containing protein</fullName>
    </recommendedName>
</protein>
<keyword evidence="1" id="KW-0802">TPR repeat</keyword>
<dbReference type="SMART" id="SM00028">
    <property type="entry name" value="TPR"/>
    <property type="match status" value="5"/>
</dbReference>
<feature type="signal peptide" evidence="2">
    <location>
        <begin position="1"/>
        <end position="23"/>
    </location>
</feature>
<keyword evidence="4" id="KW-1185">Reference proteome</keyword>
<dbReference type="OrthoDB" id="638548at2"/>
<dbReference type="EMBL" id="LT629740">
    <property type="protein sequence ID" value="SDR96637.1"/>
    <property type="molecule type" value="Genomic_DNA"/>
</dbReference>
<dbReference type="PANTHER" id="PTHR12558">
    <property type="entry name" value="CELL DIVISION CYCLE 16,23,27"/>
    <property type="match status" value="1"/>
</dbReference>
<evidence type="ECO:0000256" key="2">
    <source>
        <dbReference type="SAM" id="SignalP"/>
    </source>
</evidence>
<dbReference type="PROSITE" id="PS50005">
    <property type="entry name" value="TPR"/>
    <property type="match status" value="2"/>
</dbReference>
<evidence type="ECO:0000313" key="3">
    <source>
        <dbReference type="EMBL" id="SDR96637.1"/>
    </source>
</evidence>
<evidence type="ECO:0000256" key="1">
    <source>
        <dbReference type="PROSITE-ProRule" id="PRU00339"/>
    </source>
</evidence>
<dbReference type="PANTHER" id="PTHR12558:SF13">
    <property type="entry name" value="CELL DIVISION CYCLE PROTEIN 27 HOMOLOG"/>
    <property type="match status" value="1"/>
</dbReference>
<dbReference type="SUPFAM" id="SSF81901">
    <property type="entry name" value="HCP-like"/>
    <property type="match status" value="1"/>
</dbReference>
<feature type="chain" id="PRO_5009255385" description="Tetratricopeptide repeat-containing protein" evidence="2">
    <location>
        <begin position="24"/>
        <end position="560"/>
    </location>
</feature>
<dbReference type="STRING" id="652787.SAMN05216490_0289"/>
<reference evidence="3 4" key="1">
    <citation type="submission" date="2016-10" db="EMBL/GenBank/DDBJ databases">
        <authorList>
            <person name="de Groot N.N."/>
        </authorList>
    </citation>
    <scope>NUCLEOTIDE SEQUENCE [LARGE SCALE GENOMIC DNA]</scope>
    <source>
        <strain evidence="3 4">MP1X4</strain>
    </source>
</reference>
<sequence length="560" mass="61754">MKINSKIATAVFGLAFAGTAVHAQSLDDAKKAITAEQYQKAKTMLKNLTVTEATKDENYFYLGWVYLKQDEADSAKIWFNKGVAVNPKSSLNYVGLGAVARLNKDQAGATSNFNQALALAGKKDSKPYVYIGKSYLLTNNGAPLAPYSASPADAQAAIDVLNKGVAINPKDAELFLTLGDADLTQLKSDAYSNYSTALDLDPKSPAADVAQGVLIKYANNFDDAIKDFQAALQIDPNFGPAYREWAETDARWAKNDPKVAVDKANEAITQYKKYLSLTDMSLESQMRYADFLIFAGKYDELQALTKQLSTSASVNLRVYRYLGYAAYNNKDYPAGLTAMNTWMTKADPKRIIPLDYTYLGHLQIASGQDSLGMQNLRKAYSLDTTQTDVLGEIARSLYTQKKYKESGDAYALFVSKSKGATLPDLFNEGRAYYFAYDPKKPDTTLLAKADSAFSQVQQKATKPVAAVSLFRAYTNDLRETDRNNIKGYAKPFYEQFVALTTAKATISDADKKSLVTAYDYLGTYYELIAKDPTKAADNFSKALALNPTDPQALDYQKRKK</sequence>
<dbReference type="InterPro" id="IPR011990">
    <property type="entry name" value="TPR-like_helical_dom_sf"/>
</dbReference>
<feature type="repeat" description="TPR" evidence="1">
    <location>
        <begin position="56"/>
        <end position="89"/>
    </location>
</feature>
<organism evidence="3 4">
    <name type="scientific">Mucilaginibacter mallensis</name>
    <dbReference type="NCBI Taxonomy" id="652787"/>
    <lineage>
        <taxon>Bacteria</taxon>
        <taxon>Pseudomonadati</taxon>
        <taxon>Bacteroidota</taxon>
        <taxon>Sphingobacteriia</taxon>
        <taxon>Sphingobacteriales</taxon>
        <taxon>Sphingobacteriaceae</taxon>
        <taxon>Mucilaginibacter</taxon>
    </lineage>
</organism>
<dbReference type="InterPro" id="IPR019734">
    <property type="entry name" value="TPR_rpt"/>
</dbReference>
<proteinExistence type="predicted"/>
<dbReference type="Gene3D" id="1.25.40.10">
    <property type="entry name" value="Tetratricopeptide repeat domain"/>
    <property type="match status" value="3"/>
</dbReference>
<feature type="repeat" description="TPR" evidence="1">
    <location>
        <begin position="205"/>
        <end position="238"/>
    </location>
</feature>
<gene>
    <name evidence="3" type="ORF">SAMN05216490_0289</name>
</gene>